<dbReference type="InterPro" id="IPR020588">
    <property type="entry name" value="RecA_ATP-bd"/>
</dbReference>
<keyword evidence="6" id="KW-0539">Nucleus</keyword>
<keyword evidence="3" id="KW-0227">DNA damage</keyword>
<sequence>MTSEEAQPSPTSHRLPTVSASQALQKLHARGARTVSTGITQLDKVLSPLSLPGHDVSGGYTRGKVTEVFGPSGVGKTAFGIQAAVSALREGQQVIWVDAACAPLVKHRVEEILTSYADKIQPSYAGKLEHQDEPDPDSPSDKAPDRVRGHFHYMALPTLAHLLALFVHPPAAFLPQNTSLVVVDSLATLVDNAYPRNVDDRTARNKTEQSRWAAGRRFAIINELIATFTKFAAVHDIALLVTSQTITRIRGASRALLVPAMAGVEWENGVSTRLVLFRDWLRLGKASEKLDADKLQRARFVGLVKANGVSLADEGSVGNVVPFTIENTGLCEMSIAADDVTSLLVPTHARPLKRHFAEVDENAPEEPKSDELYGWIEDDEVATEGLLIDEAPLEDENDAGTRLDVVADGHKKKTGPGYSTWFQAMPVHRSLSEEQCSAVLTSGVSSCSYAALHLSSEGPS</sequence>
<evidence type="ECO:0000313" key="9">
    <source>
        <dbReference type="EMBL" id="EDU44234.1"/>
    </source>
</evidence>
<dbReference type="AlphaFoldDB" id="B2WMH4"/>
<dbReference type="GO" id="GO:0000400">
    <property type="term" value="F:four-way junction DNA binding"/>
    <property type="evidence" value="ECO:0007669"/>
    <property type="project" value="TreeGrafter"/>
</dbReference>
<dbReference type="KEGG" id="ptrr:6349497"/>
<gene>
    <name evidence="9" type="ORF">PTRG_11184</name>
</gene>
<evidence type="ECO:0000256" key="3">
    <source>
        <dbReference type="ARBA" id="ARBA00022763"/>
    </source>
</evidence>
<dbReference type="GeneID" id="6349497"/>
<evidence type="ECO:0000256" key="5">
    <source>
        <dbReference type="ARBA" id="ARBA00023204"/>
    </source>
</evidence>
<dbReference type="CDD" id="cd01393">
    <property type="entry name" value="RecA-like"/>
    <property type="match status" value="1"/>
</dbReference>
<feature type="compositionally biased region" description="Basic and acidic residues" evidence="7">
    <location>
        <begin position="127"/>
        <end position="146"/>
    </location>
</feature>
<evidence type="ECO:0000256" key="2">
    <source>
        <dbReference type="ARBA" id="ARBA00022741"/>
    </source>
</evidence>
<feature type="domain" description="RecA family profile 1" evidence="8">
    <location>
        <begin position="31"/>
        <end position="245"/>
    </location>
</feature>
<dbReference type="Gene3D" id="3.40.50.300">
    <property type="entry name" value="P-loop containing nucleotide triphosphate hydrolases"/>
    <property type="match status" value="1"/>
</dbReference>
<comment type="subcellular location">
    <subcellularLocation>
        <location evidence="1">Nucleus</location>
    </subcellularLocation>
</comment>
<dbReference type="InParanoid" id="B2WMH4"/>
<protein>
    <recommendedName>
        <fullName evidence="8">RecA family profile 1 domain-containing protein</fullName>
    </recommendedName>
</protein>
<evidence type="ECO:0000313" key="10">
    <source>
        <dbReference type="Proteomes" id="UP000001471"/>
    </source>
</evidence>
<dbReference type="PROSITE" id="PS50162">
    <property type="entry name" value="RECA_2"/>
    <property type="match status" value="1"/>
</dbReference>
<dbReference type="Pfam" id="PF06745">
    <property type="entry name" value="ATPase"/>
    <property type="match status" value="1"/>
</dbReference>
<feature type="region of interest" description="Disordered" evidence="7">
    <location>
        <begin position="124"/>
        <end position="146"/>
    </location>
</feature>
<keyword evidence="5" id="KW-0234">DNA repair</keyword>
<dbReference type="PANTHER" id="PTHR46239:SF1">
    <property type="entry name" value="DNA REPAIR PROTEIN RAD51 HOMOLOG 3"/>
    <property type="match status" value="1"/>
</dbReference>
<dbReference type="InterPro" id="IPR014774">
    <property type="entry name" value="KaiC-like_dom"/>
</dbReference>
<dbReference type="GO" id="GO:0005657">
    <property type="term" value="C:replication fork"/>
    <property type="evidence" value="ECO:0007669"/>
    <property type="project" value="TreeGrafter"/>
</dbReference>
<evidence type="ECO:0000256" key="4">
    <source>
        <dbReference type="ARBA" id="ARBA00022840"/>
    </source>
</evidence>
<name>B2WMH4_PYRTR</name>
<dbReference type="InterPro" id="IPR052093">
    <property type="entry name" value="HR_Repair_Mediator"/>
</dbReference>
<dbReference type="PANTHER" id="PTHR46239">
    <property type="entry name" value="DNA REPAIR PROTEIN RAD51 HOMOLOG 3 RAD51C"/>
    <property type="match status" value="1"/>
</dbReference>
<dbReference type="GO" id="GO:0140664">
    <property type="term" value="F:ATP-dependent DNA damage sensor activity"/>
    <property type="evidence" value="ECO:0007669"/>
    <property type="project" value="InterPro"/>
</dbReference>
<dbReference type="RefSeq" id="XP_001941515.2">
    <property type="nucleotide sequence ID" value="XM_001941480.2"/>
</dbReference>
<dbReference type="OrthoDB" id="5957327at2759"/>
<evidence type="ECO:0000256" key="6">
    <source>
        <dbReference type="ARBA" id="ARBA00023242"/>
    </source>
</evidence>
<dbReference type="InterPro" id="IPR027417">
    <property type="entry name" value="P-loop_NTPase"/>
</dbReference>
<organism evidence="9 10">
    <name type="scientific">Pyrenophora tritici-repentis (strain Pt-1C-BFP)</name>
    <name type="common">Wheat tan spot fungus</name>
    <name type="synonym">Drechslera tritici-repentis</name>
    <dbReference type="NCBI Taxonomy" id="426418"/>
    <lineage>
        <taxon>Eukaryota</taxon>
        <taxon>Fungi</taxon>
        <taxon>Dikarya</taxon>
        <taxon>Ascomycota</taxon>
        <taxon>Pezizomycotina</taxon>
        <taxon>Dothideomycetes</taxon>
        <taxon>Pleosporomycetidae</taxon>
        <taxon>Pleosporales</taxon>
        <taxon>Pleosporineae</taxon>
        <taxon>Pleosporaceae</taxon>
        <taxon>Pyrenophora</taxon>
    </lineage>
</organism>
<evidence type="ECO:0000256" key="1">
    <source>
        <dbReference type="ARBA" id="ARBA00004123"/>
    </source>
</evidence>
<reference evidence="10" key="1">
    <citation type="journal article" date="2013" name="G3 (Bethesda)">
        <title>Comparative genomics of a plant-pathogenic fungus, Pyrenophora tritici-repentis, reveals transduplication and the impact of repeat elements on pathogenicity and population divergence.</title>
        <authorList>
            <person name="Manning V.A."/>
            <person name="Pandelova I."/>
            <person name="Dhillon B."/>
            <person name="Wilhelm L.J."/>
            <person name="Goodwin S.B."/>
            <person name="Berlin A.M."/>
            <person name="Figueroa M."/>
            <person name="Freitag M."/>
            <person name="Hane J.K."/>
            <person name="Henrissat B."/>
            <person name="Holman W.H."/>
            <person name="Kodira C.D."/>
            <person name="Martin J."/>
            <person name="Oliver R.P."/>
            <person name="Robbertse B."/>
            <person name="Schackwitz W."/>
            <person name="Schwartz D.C."/>
            <person name="Spatafora J.W."/>
            <person name="Turgeon B.G."/>
            <person name="Yandava C."/>
            <person name="Young S."/>
            <person name="Zhou S."/>
            <person name="Zeng Q."/>
            <person name="Grigoriev I.V."/>
            <person name="Ma L.-J."/>
            <person name="Ciuffetti L.M."/>
        </authorList>
    </citation>
    <scope>NUCLEOTIDE SEQUENCE [LARGE SCALE GENOMIC DNA]</scope>
    <source>
        <strain evidence="10">Pt-1C-BFP</strain>
    </source>
</reference>
<dbReference type="STRING" id="426418.B2WMH4"/>
<evidence type="ECO:0000256" key="7">
    <source>
        <dbReference type="SAM" id="MobiDB-lite"/>
    </source>
</evidence>
<keyword evidence="2" id="KW-0547">Nucleotide-binding</keyword>
<dbReference type="GO" id="GO:0000707">
    <property type="term" value="P:meiotic DNA recombinase assembly"/>
    <property type="evidence" value="ECO:0007669"/>
    <property type="project" value="TreeGrafter"/>
</dbReference>
<evidence type="ECO:0000259" key="8">
    <source>
        <dbReference type="PROSITE" id="PS50162"/>
    </source>
</evidence>
<proteinExistence type="predicted"/>
<dbReference type="eggNOG" id="KOG1433">
    <property type="taxonomic scope" value="Eukaryota"/>
</dbReference>
<dbReference type="GO" id="GO:0033063">
    <property type="term" value="C:Rad51B-Rad51C-Rad51D-XRCC2 complex"/>
    <property type="evidence" value="ECO:0007669"/>
    <property type="project" value="TreeGrafter"/>
</dbReference>
<dbReference type="GO" id="GO:0033065">
    <property type="term" value="C:Rad51C-XRCC3 complex"/>
    <property type="evidence" value="ECO:0007669"/>
    <property type="project" value="TreeGrafter"/>
</dbReference>
<dbReference type="SUPFAM" id="SSF52540">
    <property type="entry name" value="P-loop containing nucleoside triphosphate hydrolases"/>
    <property type="match status" value="1"/>
</dbReference>
<dbReference type="HOGENOM" id="CLU_043547_0_0_1"/>
<dbReference type="OMA" id="IACNALR"/>
<accession>B2WMH4</accession>
<dbReference type="GO" id="GO:0008821">
    <property type="term" value="F:crossover junction DNA endonuclease activity"/>
    <property type="evidence" value="ECO:0007669"/>
    <property type="project" value="TreeGrafter"/>
</dbReference>
<dbReference type="EMBL" id="DS231630">
    <property type="protein sequence ID" value="EDU44234.1"/>
    <property type="molecule type" value="Genomic_DNA"/>
</dbReference>
<dbReference type="GO" id="GO:0005524">
    <property type="term" value="F:ATP binding"/>
    <property type="evidence" value="ECO:0007669"/>
    <property type="project" value="UniProtKB-KW"/>
</dbReference>
<keyword evidence="4" id="KW-0067">ATP-binding</keyword>
<dbReference type="GO" id="GO:0007131">
    <property type="term" value="P:reciprocal meiotic recombination"/>
    <property type="evidence" value="ECO:0007669"/>
    <property type="project" value="TreeGrafter"/>
</dbReference>
<dbReference type="Proteomes" id="UP000001471">
    <property type="component" value="Unassembled WGS sequence"/>
</dbReference>